<name>S7XHE8_SPRLO</name>
<keyword evidence="1" id="KW-0472">Membrane</keyword>
<feature type="transmembrane region" description="Helical" evidence="1">
    <location>
        <begin position="63"/>
        <end position="82"/>
    </location>
</feature>
<dbReference type="Proteomes" id="UP000014978">
    <property type="component" value="Unassembled WGS sequence"/>
</dbReference>
<dbReference type="OMA" id="YVTERYF"/>
<evidence type="ECO:0000313" key="2">
    <source>
        <dbReference type="EMBL" id="EPR78489.1"/>
    </source>
</evidence>
<feature type="transmembrane region" description="Helical" evidence="1">
    <location>
        <begin position="12"/>
        <end position="28"/>
    </location>
</feature>
<keyword evidence="3" id="KW-1185">Reference proteome</keyword>
<accession>S7XHE8</accession>
<reference evidence="3" key="1">
    <citation type="journal article" date="2013" name="PLoS Genet.">
        <title>The genome of Spraguea lophii and the basis of host-microsporidian interactions.</title>
        <authorList>
            <person name="Campbell S.E."/>
            <person name="Williams T.A."/>
            <person name="Yousuf A."/>
            <person name="Soanes D.M."/>
            <person name="Paszkiewicz K.H."/>
            <person name="Williams B.A.P."/>
        </authorList>
    </citation>
    <scope>NUCLEOTIDE SEQUENCE [LARGE SCALE GENOMIC DNA]</scope>
    <source>
        <strain evidence="3">42_110</strain>
    </source>
</reference>
<protein>
    <submittedName>
        <fullName evidence="2">Uncharacterized protein</fullName>
    </submittedName>
</protein>
<dbReference type="AlphaFoldDB" id="S7XHE8"/>
<feature type="transmembrane region" description="Helical" evidence="1">
    <location>
        <begin position="94"/>
        <end position="115"/>
    </location>
</feature>
<comment type="caution">
    <text evidence="2">The sequence shown here is derived from an EMBL/GenBank/DDBJ whole genome shotgun (WGS) entry which is preliminary data.</text>
</comment>
<organism evidence="2 3">
    <name type="scientific">Spraguea lophii (strain 42_110)</name>
    <name type="common">Microsporidian parasite</name>
    <dbReference type="NCBI Taxonomy" id="1358809"/>
    <lineage>
        <taxon>Eukaryota</taxon>
        <taxon>Fungi</taxon>
        <taxon>Fungi incertae sedis</taxon>
        <taxon>Microsporidia</taxon>
        <taxon>Spragueidae</taxon>
        <taxon>Spraguea</taxon>
    </lineage>
</organism>
<dbReference type="InParanoid" id="S7XHE8"/>
<dbReference type="OrthoDB" id="2191630at2759"/>
<evidence type="ECO:0000256" key="1">
    <source>
        <dbReference type="SAM" id="Phobius"/>
    </source>
</evidence>
<evidence type="ECO:0000313" key="3">
    <source>
        <dbReference type="Proteomes" id="UP000014978"/>
    </source>
</evidence>
<sequence length="124" mass="14775">MASSPGLLPRWLFFYTIVRLAIIFPLDMFKSKKFIGIDNIRNIFFFCLQIITRLIGLKSLKSTYFYVIVSMSFLIDILFFLLENVRNSYSYTRIVIEITVSVISFIWMVFLHPYYLLYPLDVKE</sequence>
<dbReference type="HOGENOM" id="CLU_1885743_0_0_1"/>
<dbReference type="VEuPathDB" id="MicrosporidiaDB:SLOPH_1680"/>
<proteinExistence type="predicted"/>
<keyword evidence="1" id="KW-1133">Transmembrane helix</keyword>
<keyword evidence="1" id="KW-0812">Transmembrane</keyword>
<gene>
    <name evidence="2" type="ORF">SLOPH_1680</name>
</gene>
<dbReference type="EMBL" id="ATCN01000751">
    <property type="protein sequence ID" value="EPR78489.1"/>
    <property type="molecule type" value="Genomic_DNA"/>
</dbReference>